<protein>
    <recommendedName>
        <fullName evidence="4">Secreted protein</fullName>
    </recommendedName>
</protein>
<keyword evidence="3" id="KW-1185">Reference proteome</keyword>
<name>A0A132BC37_MOLSC</name>
<evidence type="ECO:0000313" key="3">
    <source>
        <dbReference type="Proteomes" id="UP000070700"/>
    </source>
</evidence>
<evidence type="ECO:0000313" key="2">
    <source>
        <dbReference type="EMBL" id="KUJ09833.1"/>
    </source>
</evidence>
<organism evidence="2 3">
    <name type="scientific">Mollisia scopiformis</name>
    <name type="common">Conifer needle endophyte fungus</name>
    <name type="synonym">Phialocephala scopiformis</name>
    <dbReference type="NCBI Taxonomy" id="149040"/>
    <lineage>
        <taxon>Eukaryota</taxon>
        <taxon>Fungi</taxon>
        <taxon>Dikarya</taxon>
        <taxon>Ascomycota</taxon>
        <taxon>Pezizomycotina</taxon>
        <taxon>Leotiomycetes</taxon>
        <taxon>Helotiales</taxon>
        <taxon>Mollisiaceae</taxon>
        <taxon>Mollisia</taxon>
    </lineage>
</organism>
<feature type="signal peptide" evidence="1">
    <location>
        <begin position="1"/>
        <end position="25"/>
    </location>
</feature>
<dbReference type="InParanoid" id="A0A132BC37"/>
<proteinExistence type="predicted"/>
<evidence type="ECO:0008006" key="4">
    <source>
        <dbReference type="Google" id="ProtNLM"/>
    </source>
</evidence>
<dbReference type="KEGG" id="psco:LY89DRAFT_278174"/>
<dbReference type="Proteomes" id="UP000070700">
    <property type="component" value="Unassembled WGS sequence"/>
</dbReference>
<feature type="chain" id="PRO_5007288099" description="Secreted protein" evidence="1">
    <location>
        <begin position="26"/>
        <end position="114"/>
    </location>
</feature>
<sequence length="114" mass="12680">MGSHFALHCCSVVFMIMRFPLRVVAIGGVEAGSGKGGMACSGVFRVAVWSHFRRHHSVCVLLSFPSGVQYLKNSEERKLAGLRQKMQHRAVDCTIALQRALWGMELEYRGILTT</sequence>
<dbReference type="RefSeq" id="XP_018064188.1">
    <property type="nucleotide sequence ID" value="XM_018206433.1"/>
</dbReference>
<keyword evidence="1" id="KW-0732">Signal</keyword>
<reference evidence="2 3" key="1">
    <citation type="submission" date="2015-10" db="EMBL/GenBank/DDBJ databases">
        <title>Full genome of DAOMC 229536 Phialocephala scopiformis, a fungal endophyte of spruce producing the potent anti-insectan compound rugulosin.</title>
        <authorList>
            <consortium name="DOE Joint Genome Institute"/>
            <person name="Walker A.K."/>
            <person name="Frasz S.L."/>
            <person name="Seifert K.A."/>
            <person name="Miller J.D."/>
            <person name="Mondo S.J."/>
            <person name="Labutti K."/>
            <person name="Lipzen A."/>
            <person name="Dockter R."/>
            <person name="Kennedy M."/>
            <person name="Grigoriev I.V."/>
            <person name="Spatafora J.W."/>
        </authorList>
    </citation>
    <scope>NUCLEOTIDE SEQUENCE [LARGE SCALE GENOMIC DNA]</scope>
    <source>
        <strain evidence="2 3">CBS 120377</strain>
    </source>
</reference>
<dbReference type="AlphaFoldDB" id="A0A132BC37"/>
<evidence type="ECO:0000256" key="1">
    <source>
        <dbReference type="SAM" id="SignalP"/>
    </source>
</evidence>
<dbReference type="EMBL" id="KQ947431">
    <property type="protein sequence ID" value="KUJ09833.1"/>
    <property type="molecule type" value="Genomic_DNA"/>
</dbReference>
<accession>A0A132BC37</accession>
<dbReference type="GeneID" id="28816159"/>
<gene>
    <name evidence="2" type="ORF">LY89DRAFT_278174</name>
</gene>